<gene>
    <name evidence="6" type="ORF">NE237_027994</name>
</gene>
<dbReference type="PANTHER" id="PTHR46468">
    <property type="entry name" value="SENTRIN-SPECIFIC PROTEASE 8"/>
    <property type="match status" value="1"/>
</dbReference>
<evidence type="ECO:0000259" key="5">
    <source>
        <dbReference type="PROSITE" id="PS50600"/>
    </source>
</evidence>
<evidence type="ECO:0000256" key="3">
    <source>
        <dbReference type="ARBA" id="ARBA00022801"/>
    </source>
</evidence>
<evidence type="ECO:0000313" key="7">
    <source>
        <dbReference type="Proteomes" id="UP001141806"/>
    </source>
</evidence>
<dbReference type="GO" id="GO:0008234">
    <property type="term" value="F:cysteine-type peptidase activity"/>
    <property type="evidence" value="ECO:0007669"/>
    <property type="project" value="UniProtKB-KW"/>
</dbReference>
<evidence type="ECO:0000256" key="1">
    <source>
        <dbReference type="ARBA" id="ARBA00005234"/>
    </source>
</evidence>
<dbReference type="GO" id="GO:0006508">
    <property type="term" value="P:proteolysis"/>
    <property type="evidence" value="ECO:0007669"/>
    <property type="project" value="UniProtKB-KW"/>
</dbReference>
<keyword evidence="7" id="KW-1185">Reference proteome</keyword>
<dbReference type="FunFam" id="3.40.395.10:FF:000008">
    <property type="entry name" value="Ulp1 protease family protein"/>
    <property type="match status" value="1"/>
</dbReference>
<dbReference type="Pfam" id="PF02902">
    <property type="entry name" value="Peptidase_C48"/>
    <property type="match status" value="1"/>
</dbReference>
<dbReference type="InterPro" id="IPR038765">
    <property type="entry name" value="Papain-like_cys_pep_sf"/>
</dbReference>
<dbReference type="PANTHER" id="PTHR46468:SF1">
    <property type="entry name" value="SENTRIN-SPECIFIC PROTEASE 8"/>
    <property type="match status" value="1"/>
</dbReference>
<organism evidence="6 7">
    <name type="scientific">Protea cynaroides</name>
    <dbReference type="NCBI Taxonomy" id="273540"/>
    <lineage>
        <taxon>Eukaryota</taxon>
        <taxon>Viridiplantae</taxon>
        <taxon>Streptophyta</taxon>
        <taxon>Embryophyta</taxon>
        <taxon>Tracheophyta</taxon>
        <taxon>Spermatophyta</taxon>
        <taxon>Magnoliopsida</taxon>
        <taxon>Proteales</taxon>
        <taxon>Proteaceae</taxon>
        <taxon>Protea</taxon>
    </lineage>
</organism>
<sequence>MVAEAEIVRHQSISVLDVPYRCIAKGRKVQTTGELSPERAIPVFIQRILKLICHMGSSKDNEKILNYNDVLLRRSDLNILSGPYFLNDRIIEFYFSYLASCHPSEDILLVPPSISFWLTNCPDPESLKDFTEPLKLPDKKLIVFVVNNNDDVTMAEGGTHWSLLAYERSTNTFVHHDSMAGLNSLHAKRLWKALLGFIDSSGSDSDGRYLEYSATPQQRNGYDCGLYVLAIVKVICQWHESVCSKDRVALWFSTLKEQVVPSAVAEMRNKILSLIRDLMLKN</sequence>
<proteinExistence type="inferred from homology"/>
<dbReference type="PROSITE" id="PS50600">
    <property type="entry name" value="ULP_PROTEASE"/>
    <property type="match status" value="1"/>
</dbReference>
<dbReference type="AlphaFoldDB" id="A0A9Q0GSE3"/>
<protein>
    <recommendedName>
        <fullName evidence="5">Ubiquitin-like protease family profile domain-containing protein</fullName>
    </recommendedName>
</protein>
<evidence type="ECO:0000256" key="2">
    <source>
        <dbReference type="ARBA" id="ARBA00022670"/>
    </source>
</evidence>
<name>A0A9Q0GSE3_9MAGN</name>
<keyword evidence="4" id="KW-0788">Thiol protease</keyword>
<dbReference type="EMBL" id="JAMYWD010000012">
    <property type="protein sequence ID" value="KAJ4951162.1"/>
    <property type="molecule type" value="Genomic_DNA"/>
</dbReference>
<dbReference type="InterPro" id="IPR044613">
    <property type="entry name" value="Nep1/2-like"/>
</dbReference>
<evidence type="ECO:0000313" key="6">
    <source>
        <dbReference type="EMBL" id="KAJ4951162.1"/>
    </source>
</evidence>
<dbReference type="Proteomes" id="UP001141806">
    <property type="component" value="Unassembled WGS sequence"/>
</dbReference>
<dbReference type="SUPFAM" id="SSF54001">
    <property type="entry name" value="Cysteine proteinases"/>
    <property type="match status" value="1"/>
</dbReference>
<comment type="similarity">
    <text evidence="1">Belongs to the peptidase C48 family.</text>
</comment>
<dbReference type="GO" id="GO:0019784">
    <property type="term" value="F:deNEDDylase activity"/>
    <property type="evidence" value="ECO:0007669"/>
    <property type="project" value="InterPro"/>
</dbReference>
<comment type="caution">
    <text evidence="6">The sequence shown here is derived from an EMBL/GenBank/DDBJ whole genome shotgun (WGS) entry which is preliminary data.</text>
</comment>
<dbReference type="OrthoDB" id="5065855at2759"/>
<dbReference type="GO" id="GO:0000338">
    <property type="term" value="P:protein deneddylation"/>
    <property type="evidence" value="ECO:0007669"/>
    <property type="project" value="TreeGrafter"/>
</dbReference>
<keyword evidence="2" id="KW-0645">Protease</keyword>
<dbReference type="InterPro" id="IPR003653">
    <property type="entry name" value="Peptidase_C48_C"/>
</dbReference>
<accession>A0A9Q0GSE3</accession>
<feature type="domain" description="Ubiquitin-like protease family profile" evidence="5">
    <location>
        <begin position="70"/>
        <end position="235"/>
    </location>
</feature>
<reference evidence="6" key="1">
    <citation type="journal article" date="2023" name="Plant J.">
        <title>The genome of the king protea, Protea cynaroides.</title>
        <authorList>
            <person name="Chang J."/>
            <person name="Duong T.A."/>
            <person name="Schoeman C."/>
            <person name="Ma X."/>
            <person name="Roodt D."/>
            <person name="Barker N."/>
            <person name="Li Z."/>
            <person name="Van de Peer Y."/>
            <person name="Mizrachi E."/>
        </authorList>
    </citation>
    <scope>NUCLEOTIDE SEQUENCE</scope>
    <source>
        <tissue evidence="6">Young leaves</tissue>
    </source>
</reference>
<keyword evidence="3" id="KW-0378">Hydrolase</keyword>
<evidence type="ECO:0000256" key="4">
    <source>
        <dbReference type="ARBA" id="ARBA00022807"/>
    </source>
</evidence>
<dbReference type="Gene3D" id="3.40.395.10">
    <property type="entry name" value="Adenoviral Proteinase, Chain A"/>
    <property type="match status" value="1"/>
</dbReference>